<evidence type="ECO:0000313" key="2">
    <source>
        <dbReference type="Proteomes" id="UP000326354"/>
    </source>
</evidence>
<dbReference type="AlphaFoldDB" id="A0A5S9IKU1"/>
<dbReference type="Proteomes" id="UP000326354">
    <property type="component" value="Chromosome"/>
</dbReference>
<dbReference type="RefSeq" id="WP_151967135.1">
    <property type="nucleotide sequence ID" value="NZ_AP019860.1"/>
</dbReference>
<protein>
    <submittedName>
        <fullName evidence="1">Uncharacterized protein</fullName>
    </submittedName>
</protein>
<dbReference type="InterPro" id="IPR032675">
    <property type="entry name" value="LRR_dom_sf"/>
</dbReference>
<proteinExistence type="predicted"/>
<gene>
    <name evidence="1" type="ORF">UABAM_01253</name>
</gene>
<dbReference type="InterPro" id="IPR001611">
    <property type="entry name" value="Leu-rich_rpt"/>
</dbReference>
<dbReference type="EMBL" id="AP019860">
    <property type="protein sequence ID" value="BBM82910.1"/>
    <property type="molecule type" value="Genomic_DNA"/>
</dbReference>
<reference evidence="1 2" key="1">
    <citation type="submission" date="2019-08" db="EMBL/GenBank/DDBJ databases">
        <title>Complete genome sequence of Candidatus Uab amorphum.</title>
        <authorList>
            <person name="Shiratori T."/>
            <person name="Suzuki S."/>
            <person name="Kakizawa Y."/>
            <person name="Ishida K."/>
        </authorList>
    </citation>
    <scope>NUCLEOTIDE SEQUENCE [LARGE SCALE GENOMIC DNA]</scope>
    <source>
        <strain evidence="1 2">SRT547</strain>
    </source>
</reference>
<dbReference type="PROSITE" id="PS51450">
    <property type="entry name" value="LRR"/>
    <property type="match status" value="1"/>
</dbReference>
<name>A0A5S9IKU1_UABAM</name>
<dbReference type="OrthoDB" id="232968at2"/>
<dbReference type="InterPro" id="IPR051341">
    <property type="entry name" value="Zyg-11_UBL_adapter"/>
</dbReference>
<dbReference type="Gene3D" id="3.80.10.10">
    <property type="entry name" value="Ribonuclease Inhibitor"/>
    <property type="match status" value="2"/>
</dbReference>
<dbReference type="PANTHER" id="PTHR12904">
    <property type="match status" value="1"/>
</dbReference>
<sequence>MSAKMNKVARKNVHSIESNTCYDGCAIYISQIVLCNNVIFCNCSFREREVQILYCEDCSFTQCNFHSLELNFCKNLVLEGGCMEDLAITKGSVSWIKSAVQVKKMRVPVCSLDFNYLQNIKNLQSLDISARIVNDRDLEHLQLFSQLEDLNLSGTKISEIAPLQNIKHLCKLDLSYNSFRENEWKNLGELKNLEVLNLGRTNIKNANLEALVNLTNLRFLYLGYTTISTAGLETLLQIPQLEKLELPHTYICDEAIEFFKQMSHLKHLGVYSSRMSRENIEFLREEMPWCCIHG</sequence>
<accession>A0A5S9IKU1</accession>
<dbReference type="SUPFAM" id="SSF52047">
    <property type="entry name" value="RNI-like"/>
    <property type="match status" value="1"/>
</dbReference>
<dbReference type="Pfam" id="PF13855">
    <property type="entry name" value="LRR_8"/>
    <property type="match status" value="1"/>
</dbReference>
<keyword evidence="2" id="KW-1185">Reference proteome</keyword>
<evidence type="ECO:0000313" key="1">
    <source>
        <dbReference type="EMBL" id="BBM82910.1"/>
    </source>
</evidence>
<dbReference type="KEGG" id="uam:UABAM_01253"/>
<dbReference type="PANTHER" id="PTHR12904:SF23">
    <property type="entry name" value="PROTEIN ZER-1 HOMOLOG"/>
    <property type="match status" value="1"/>
</dbReference>
<organism evidence="1 2">
    <name type="scientific">Uabimicrobium amorphum</name>
    <dbReference type="NCBI Taxonomy" id="2596890"/>
    <lineage>
        <taxon>Bacteria</taxon>
        <taxon>Pseudomonadati</taxon>
        <taxon>Planctomycetota</taxon>
        <taxon>Candidatus Uabimicrobiia</taxon>
        <taxon>Candidatus Uabimicrobiales</taxon>
        <taxon>Candidatus Uabimicrobiaceae</taxon>
        <taxon>Candidatus Uabimicrobium</taxon>
    </lineage>
</organism>